<keyword evidence="1" id="KW-1133">Transmembrane helix</keyword>
<keyword evidence="1" id="KW-0812">Transmembrane</keyword>
<sequence length="194" mass="19918">MTKMKMMITAAVLGLSAGAANAAVYYATDVVNYSKGSCAPASCTGPRYNKMNALGAPDEKFTSLGMGGSITLGFGTSFSGQNKVTGYEITYSAGTPGDTHHEAVDVYSVMGGVATLLGRITNVGGTVKSVMSYLPFEHIKLVDVTRAEFPGTTSFDGFDVDAVAIAAVPLPAAGLMLLGGLGGFAALRRRKKAA</sequence>
<dbReference type="Proteomes" id="UP000029858">
    <property type="component" value="Unassembled WGS sequence"/>
</dbReference>
<dbReference type="NCBIfam" id="TIGR03370">
    <property type="entry name" value="VPLPA-CTERM"/>
    <property type="match status" value="1"/>
</dbReference>
<name>A0A099GF39_9RHOB</name>
<dbReference type="InterPro" id="IPR022472">
    <property type="entry name" value="VPLPA-CTERM"/>
</dbReference>
<feature type="chain" id="PRO_5001955512" description="VPLPA-CTERM protein sorting domain-containing protein" evidence="2">
    <location>
        <begin position="23"/>
        <end position="194"/>
    </location>
</feature>
<evidence type="ECO:0000256" key="2">
    <source>
        <dbReference type="SAM" id="SignalP"/>
    </source>
</evidence>
<feature type="signal peptide" evidence="2">
    <location>
        <begin position="1"/>
        <end position="22"/>
    </location>
</feature>
<proteinExistence type="predicted"/>
<reference evidence="3 4" key="1">
    <citation type="submission" date="2014-09" db="EMBL/GenBank/DDBJ databases">
        <authorList>
            <person name="McGinnis J.M."/>
            <person name="Wolfgang W.J."/>
        </authorList>
    </citation>
    <scope>NUCLEOTIDE SEQUENCE [LARGE SCALE GENOMIC DNA]</scope>
    <source>
        <strain evidence="3 4">5503</strain>
    </source>
</reference>
<keyword evidence="2" id="KW-0732">Signal</keyword>
<reference evidence="3 4" key="2">
    <citation type="submission" date="2014-10" db="EMBL/GenBank/DDBJ databases">
        <title>Paracoccus sanguinis sp. nov., isolated from clinical specimens of New York State patients.</title>
        <authorList>
            <person name="Mingle L.A."/>
            <person name="Cole J.A."/>
            <person name="Lapierre P."/>
            <person name="Musser K.A."/>
        </authorList>
    </citation>
    <scope>NUCLEOTIDE SEQUENCE [LARGE SCALE GENOMIC DNA]</scope>
    <source>
        <strain evidence="3 4">5503</strain>
    </source>
</reference>
<dbReference type="EMBL" id="JRKQ01000073">
    <property type="protein sequence ID" value="KGJ21187.1"/>
    <property type="molecule type" value="Genomic_DNA"/>
</dbReference>
<evidence type="ECO:0008006" key="5">
    <source>
        <dbReference type="Google" id="ProtNLM"/>
    </source>
</evidence>
<accession>A0A099GF39</accession>
<gene>
    <name evidence="3" type="ORF">IX56_12570</name>
</gene>
<evidence type="ECO:0000313" key="4">
    <source>
        <dbReference type="Proteomes" id="UP000029858"/>
    </source>
</evidence>
<evidence type="ECO:0000256" key="1">
    <source>
        <dbReference type="SAM" id="Phobius"/>
    </source>
</evidence>
<dbReference type="AlphaFoldDB" id="A0A099GF39"/>
<feature type="transmembrane region" description="Helical" evidence="1">
    <location>
        <begin position="162"/>
        <end position="187"/>
    </location>
</feature>
<evidence type="ECO:0000313" key="3">
    <source>
        <dbReference type="EMBL" id="KGJ21187.1"/>
    </source>
</evidence>
<protein>
    <recommendedName>
        <fullName evidence="5">VPLPA-CTERM protein sorting domain-containing protein</fullName>
    </recommendedName>
</protein>
<keyword evidence="1" id="KW-0472">Membrane</keyword>
<organism evidence="3 4">
    <name type="scientific">Paracoccus sanguinis</name>
    <dbReference type="NCBI Taxonomy" id="1545044"/>
    <lineage>
        <taxon>Bacteria</taxon>
        <taxon>Pseudomonadati</taxon>
        <taxon>Pseudomonadota</taxon>
        <taxon>Alphaproteobacteria</taxon>
        <taxon>Rhodobacterales</taxon>
        <taxon>Paracoccaceae</taxon>
        <taxon>Paracoccus</taxon>
    </lineage>
</organism>
<dbReference type="RefSeq" id="WP_036710813.1">
    <property type="nucleotide sequence ID" value="NZ_JRKQ01000073.1"/>
</dbReference>
<comment type="caution">
    <text evidence="3">The sequence shown here is derived from an EMBL/GenBank/DDBJ whole genome shotgun (WGS) entry which is preliminary data.</text>
</comment>